<sequence length="87" mass="9405">MLSVHDEAGDNLLFPRVFCFPYQMPYGCPRLCALNIKGSRALNKEILFVRLAVGAPESADKHRFAGSHRGYMQGAPVIAGIPSQGGS</sequence>
<dbReference type="Proteomes" id="UP000018957">
    <property type="component" value="Unassembled WGS sequence"/>
</dbReference>
<evidence type="ECO:0000313" key="1">
    <source>
        <dbReference type="EMBL" id="ETS32638.1"/>
    </source>
</evidence>
<organism evidence="1 2">
    <name type="scientific">Photorhabdus khanii NC19</name>
    <dbReference type="NCBI Taxonomy" id="1004151"/>
    <lineage>
        <taxon>Bacteria</taxon>
        <taxon>Pseudomonadati</taxon>
        <taxon>Pseudomonadota</taxon>
        <taxon>Gammaproteobacteria</taxon>
        <taxon>Enterobacterales</taxon>
        <taxon>Morganellaceae</taxon>
        <taxon>Photorhabdus</taxon>
    </lineage>
</organism>
<accession>W3VA15</accession>
<dbReference type="AlphaFoldDB" id="W3VA15"/>
<reference evidence="1 2" key="1">
    <citation type="submission" date="2013-11" db="EMBL/GenBank/DDBJ databases">
        <title>Elucidation of the Photorhabdus temperata genome and generation of transposon mutant library to identify motility mutants.</title>
        <authorList>
            <person name="Hurst S.G.IV."/>
            <person name="Micheals B."/>
            <person name="Abebe-Akele F."/>
            <person name="Rowedder H."/>
            <person name="Bullock H."/>
            <person name="Jackobeck R."/>
            <person name="Janicki E."/>
            <person name="Tisa L.S."/>
        </authorList>
    </citation>
    <scope>NUCLEOTIDE SEQUENCE [LARGE SCALE GENOMIC DNA]</scope>
    <source>
        <strain evidence="1 2">NC19</strain>
    </source>
</reference>
<keyword evidence="2" id="KW-1185">Reference proteome</keyword>
<name>W3VA15_9GAMM</name>
<gene>
    <name evidence="1" type="ORF">PTE_01276</name>
</gene>
<protein>
    <submittedName>
        <fullName evidence="1">Uncharacterized protein</fullName>
    </submittedName>
</protein>
<comment type="caution">
    <text evidence="1">The sequence shown here is derived from an EMBL/GenBank/DDBJ whole genome shotgun (WGS) entry which is preliminary data.</text>
</comment>
<proteinExistence type="predicted"/>
<evidence type="ECO:0000313" key="2">
    <source>
        <dbReference type="Proteomes" id="UP000018957"/>
    </source>
</evidence>
<dbReference type="EMBL" id="AYSJ01000004">
    <property type="protein sequence ID" value="ETS32638.1"/>
    <property type="molecule type" value="Genomic_DNA"/>
</dbReference>